<keyword evidence="6" id="KW-0040">ANK repeat</keyword>
<evidence type="ECO:0000313" key="10">
    <source>
        <dbReference type="EMBL" id="KAK3575760.1"/>
    </source>
</evidence>
<evidence type="ECO:0000256" key="6">
    <source>
        <dbReference type="PROSITE-ProRule" id="PRU00023"/>
    </source>
</evidence>
<proteinExistence type="inferred from homology"/>
<dbReference type="GO" id="GO:0004029">
    <property type="term" value="F:aldehyde dehydrogenase (NAD+) activity"/>
    <property type="evidence" value="ECO:0007669"/>
    <property type="project" value="UniProtKB-EC"/>
</dbReference>
<dbReference type="PANTHER" id="PTHR43521:SF1">
    <property type="entry name" value="ALPHA-AMINOADIPIC SEMIALDEHYDE DEHYDROGENASE"/>
    <property type="match status" value="1"/>
</dbReference>
<evidence type="ECO:0000256" key="4">
    <source>
        <dbReference type="ARBA" id="ARBA00023027"/>
    </source>
</evidence>
<feature type="active site" evidence="7">
    <location>
        <position position="263"/>
    </location>
</feature>
<dbReference type="Gene3D" id="3.40.605.10">
    <property type="entry name" value="Aldehyde Dehydrogenase, Chain A, domain 1"/>
    <property type="match status" value="1"/>
</dbReference>
<dbReference type="InterPro" id="IPR016163">
    <property type="entry name" value="Ald_DH_C"/>
</dbReference>
<protein>
    <recommendedName>
        <fullName evidence="5">aldehyde dehydrogenase (NAD(+))</fullName>
        <ecNumber evidence="5">1.2.1.3</ecNumber>
    </recommendedName>
</protein>
<keyword evidence="4" id="KW-0520">NAD</keyword>
<dbReference type="InterPro" id="IPR036770">
    <property type="entry name" value="Ankyrin_rpt-contain_sf"/>
</dbReference>
<dbReference type="InterPro" id="IPR016161">
    <property type="entry name" value="Ald_DH/histidinol_DH"/>
</dbReference>
<dbReference type="AlphaFoldDB" id="A0AAE0VGF3"/>
<accession>A0AAE0VGF3</accession>
<reference evidence="10" key="2">
    <citation type="journal article" date="2021" name="Genome Biol. Evol.">
        <title>Developing a high-quality reference genome for a parasitic bivalve with doubly uniparental inheritance (Bivalvia: Unionida).</title>
        <authorList>
            <person name="Smith C.H."/>
        </authorList>
    </citation>
    <scope>NUCLEOTIDE SEQUENCE</scope>
    <source>
        <strain evidence="10">CHS0354</strain>
        <tissue evidence="10">Mantle</tissue>
    </source>
</reference>
<evidence type="ECO:0000256" key="3">
    <source>
        <dbReference type="ARBA" id="ARBA00023002"/>
    </source>
</evidence>
<dbReference type="FunFam" id="3.40.309.10:FF:000018">
    <property type="entry name" value="Alpha-aminoadipic semialdehyde dehydrogenase"/>
    <property type="match status" value="1"/>
</dbReference>
<reference evidence="10" key="3">
    <citation type="submission" date="2023-05" db="EMBL/GenBank/DDBJ databases">
        <authorList>
            <person name="Smith C.H."/>
        </authorList>
    </citation>
    <scope>NUCLEOTIDE SEQUENCE</scope>
    <source>
        <strain evidence="10">CHS0354</strain>
        <tissue evidence="10">Mantle</tissue>
    </source>
</reference>
<dbReference type="CDD" id="cd07130">
    <property type="entry name" value="ALDH_F7_AASADH"/>
    <property type="match status" value="1"/>
</dbReference>
<dbReference type="InterPro" id="IPR002110">
    <property type="entry name" value="Ankyrin_rpt"/>
</dbReference>
<feature type="repeat" description="ANK" evidence="6">
    <location>
        <begin position="626"/>
        <end position="647"/>
    </location>
</feature>
<evidence type="ECO:0000259" key="9">
    <source>
        <dbReference type="Pfam" id="PF00171"/>
    </source>
</evidence>
<comment type="subunit">
    <text evidence="2">Homotetramer.</text>
</comment>
<dbReference type="Pfam" id="PF00023">
    <property type="entry name" value="Ank"/>
    <property type="match status" value="1"/>
</dbReference>
<dbReference type="SMART" id="SM00248">
    <property type="entry name" value="ANK"/>
    <property type="match status" value="4"/>
</dbReference>
<dbReference type="PROSITE" id="PS00687">
    <property type="entry name" value="ALDEHYDE_DEHYDR_GLU"/>
    <property type="match status" value="1"/>
</dbReference>
<dbReference type="InterPro" id="IPR015590">
    <property type="entry name" value="Aldehyde_DH_dom"/>
</dbReference>
<organism evidence="10 11">
    <name type="scientific">Potamilus streckersoni</name>
    <dbReference type="NCBI Taxonomy" id="2493646"/>
    <lineage>
        <taxon>Eukaryota</taxon>
        <taxon>Metazoa</taxon>
        <taxon>Spiralia</taxon>
        <taxon>Lophotrochozoa</taxon>
        <taxon>Mollusca</taxon>
        <taxon>Bivalvia</taxon>
        <taxon>Autobranchia</taxon>
        <taxon>Heteroconchia</taxon>
        <taxon>Palaeoheterodonta</taxon>
        <taxon>Unionida</taxon>
        <taxon>Unionoidea</taxon>
        <taxon>Unionidae</taxon>
        <taxon>Ambleminae</taxon>
        <taxon>Lampsilini</taxon>
        <taxon>Potamilus</taxon>
    </lineage>
</organism>
<dbReference type="InterPro" id="IPR029510">
    <property type="entry name" value="Ald_DH_CS_GLU"/>
</dbReference>
<evidence type="ECO:0000256" key="8">
    <source>
        <dbReference type="RuleBase" id="RU003345"/>
    </source>
</evidence>
<keyword evidence="11" id="KW-1185">Reference proteome</keyword>
<dbReference type="SUPFAM" id="SSF53720">
    <property type="entry name" value="ALDH-like"/>
    <property type="match status" value="1"/>
</dbReference>
<dbReference type="InterPro" id="IPR044638">
    <property type="entry name" value="ALDH7A1-like"/>
</dbReference>
<feature type="repeat" description="ANK" evidence="6">
    <location>
        <begin position="558"/>
        <end position="591"/>
    </location>
</feature>
<dbReference type="Pfam" id="PF00171">
    <property type="entry name" value="Aldedh"/>
    <property type="match status" value="1"/>
</dbReference>
<gene>
    <name evidence="10" type="ORF">CHS0354_030092</name>
</gene>
<dbReference type="EMBL" id="JAEAOA010001795">
    <property type="protein sequence ID" value="KAK3575760.1"/>
    <property type="molecule type" value="Genomic_DNA"/>
</dbReference>
<evidence type="ECO:0000313" key="11">
    <source>
        <dbReference type="Proteomes" id="UP001195483"/>
    </source>
</evidence>
<dbReference type="Gene3D" id="3.40.309.10">
    <property type="entry name" value="Aldehyde Dehydrogenase, Chain A, domain 2"/>
    <property type="match status" value="1"/>
</dbReference>
<comment type="caution">
    <text evidence="10">The sequence shown here is derived from an EMBL/GenBank/DDBJ whole genome shotgun (WGS) entry which is preliminary data.</text>
</comment>
<dbReference type="PROSITE" id="PS50088">
    <property type="entry name" value="ANK_REPEAT"/>
    <property type="match status" value="2"/>
</dbReference>
<dbReference type="EC" id="1.2.1.3" evidence="5"/>
<name>A0AAE0VGF3_9BIVA</name>
<dbReference type="InterPro" id="IPR016162">
    <property type="entry name" value="Ald_DH_N"/>
</dbReference>
<evidence type="ECO:0000256" key="2">
    <source>
        <dbReference type="ARBA" id="ARBA00011881"/>
    </source>
</evidence>
<evidence type="ECO:0000256" key="1">
    <source>
        <dbReference type="ARBA" id="ARBA00009986"/>
    </source>
</evidence>
<dbReference type="PROSITE" id="PS50297">
    <property type="entry name" value="ANK_REP_REGION"/>
    <property type="match status" value="2"/>
</dbReference>
<dbReference type="PANTHER" id="PTHR43521">
    <property type="entry name" value="ALPHA-AMINOADIPIC SEMIALDEHYDE DEHYDROGENASE"/>
    <property type="match status" value="1"/>
</dbReference>
<feature type="domain" description="Aldehyde dehydrogenase" evidence="9">
    <location>
        <begin position="32"/>
        <end position="488"/>
    </location>
</feature>
<dbReference type="Gene3D" id="1.25.40.20">
    <property type="entry name" value="Ankyrin repeat-containing domain"/>
    <property type="match status" value="1"/>
</dbReference>
<sequence>MDKKRLLFEKLRLSDINCGYSYQAEAKGNNELRIKSYNPTDGTLLAEVTSAGDHEYKQVCANAHRAFMKWRDTPAPVRGQLIRDLGNILREYREPLGELISLEMGKIRSEGIGEVQEMIDICDFAVGLSRQLYGLTIASERPAHRMAEQYHPLGTVGVITAFNFPTAVWAWNAAIAVVCGNSVIWKPSELTPLCAVAVNRLAADIANRHNIDGLFGLLCGTGNIGQKLAEDPNVSLISFTGSVSTGKKVAVTVSERLGKMILELGGNNALIVSDKADLDLALKATVFGSVGTAGQRCTTTRRLIIQRSVSEAFTQRLLKAYRSVRIGNPLQEGILMGPLVNRQALDNMQKAIKIALEQGGTLLFGGNPLPDIGPYFAEPAIIKMPAQTDIVKSETFAPILYVIEFDTFEQALHLHNEVRQGLSGALFTRDLQEAELFTSSCGADTGIANINIGTSGAEIGGAFGGEKETGGGREAGSDAWKAYMRRQTNTINRSGDLPLAQGGKMDVVMTLASNPDEINVSDSYGWTSLHWAVESDKPDMLNTLLKANDIKLNIQDKQGRTPLHRAVSVNNIEAVRRIMEAPDLQINKQDHDGYAALHWAILKRLPKMVKLITEYHETDVNLKAKNDWTPLHLAADQGNTEIIAVLVGHAKIKKNIKNKDGLTPLELYQKKKEEIKSYKSEWVTLMEP</sequence>
<keyword evidence="3 8" id="KW-0560">Oxidoreductase</keyword>
<dbReference type="Pfam" id="PF12796">
    <property type="entry name" value="Ank_2"/>
    <property type="match status" value="1"/>
</dbReference>
<dbReference type="Proteomes" id="UP001195483">
    <property type="component" value="Unassembled WGS sequence"/>
</dbReference>
<evidence type="ECO:0000256" key="5">
    <source>
        <dbReference type="ARBA" id="ARBA00024226"/>
    </source>
</evidence>
<reference evidence="10" key="1">
    <citation type="journal article" date="2021" name="Genome Biol. Evol.">
        <title>A High-Quality Reference Genome for a Parasitic Bivalve with Doubly Uniparental Inheritance (Bivalvia: Unionida).</title>
        <authorList>
            <person name="Smith C.H."/>
        </authorList>
    </citation>
    <scope>NUCLEOTIDE SEQUENCE</scope>
    <source>
        <strain evidence="10">CHS0354</strain>
    </source>
</reference>
<evidence type="ECO:0000256" key="7">
    <source>
        <dbReference type="PROSITE-ProRule" id="PRU10007"/>
    </source>
</evidence>
<dbReference type="SUPFAM" id="SSF48403">
    <property type="entry name" value="Ankyrin repeat"/>
    <property type="match status" value="1"/>
</dbReference>
<comment type="similarity">
    <text evidence="1 8">Belongs to the aldehyde dehydrogenase family.</text>
</comment>